<dbReference type="Proteomes" id="UP001151699">
    <property type="component" value="Chromosome B"/>
</dbReference>
<accession>A0A9Q0N2Q2</accession>
<protein>
    <submittedName>
        <fullName evidence="1">Uncharacterized protein</fullName>
    </submittedName>
</protein>
<sequence>MSIYKMDFGKAVRREIANLESTTNLDVVKTELKKCYEVMTSYLHKKLPFNIKLLKDLQWLHKDNRLKEESVPAIRYLATKIANVLTGTNFTNGLSSDRYTDVIVQQFKFYQTESLDVDPKWDSYSYWSFVGKIKNSEGEDKFSQLTKLAKTYLSLSHGNADPERGFNINKLLLGNREELKPDTITAIRVNQAKKEDIRKKKAESNVKVQKLDTLLAEEALKLKVADRLIDEANESLSSLVERE</sequence>
<dbReference type="OrthoDB" id="7693109at2759"/>
<evidence type="ECO:0000313" key="2">
    <source>
        <dbReference type="Proteomes" id="UP001151699"/>
    </source>
</evidence>
<dbReference type="EMBL" id="WJQU01000002">
    <property type="protein sequence ID" value="KAJ6642316.1"/>
    <property type="molecule type" value="Genomic_DNA"/>
</dbReference>
<evidence type="ECO:0000313" key="1">
    <source>
        <dbReference type="EMBL" id="KAJ6642316.1"/>
    </source>
</evidence>
<proteinExistence type="predicted"/>
<organism evidence="1 2">
    <name type="scientific">Pseudolycoriella hygida</name>
    <dbReference type="NCBI Taxonomy" id="35572"/>
    <lineage>
        <taxon>Eukaryota</taxon>
        <taxon>Metazoa</taxon>
        <taxon>Ecdysozoa</taxon>
        <taxon>Arthropoda</taxon>
        <taxon>Hexapoda</taxon>
        <taxon>Insecta</taxon>
        <taxon>Pterygota</taxon>
        <taxon>Neoptera</taxon>
        <taxon>Endopterygota</taxon>
        <taxon>Diptera</taxon>
        <taxon>Nematocera</taxon>
        <taxon>Sciaroidea</taxon>
        <taxon>Sciaridae</taxon>
        <taxon>Pseudolycoriella</taxon>
    </lineage>
</organism>
<name>A0A9Q0N2Q2_9DIPT</name>
<reference evidence="1" key="1">
    <citation type="submission" date="2022-07" db="EMBL/GenBank/DDBJ databases">
        <authorList>
            <person name="Trinca V."/>
            <person name="Uliana J.V.C."/>
            <person name="Torres T.T."/>
            <person name="Ward R.J."/>
            <person name="Monesi N."/>
        </authorList>
    </citation>
    <scope>NUCLEOTIDE SEQUENCE</scope>
    <source>
        <strain evidence="1">HSMRA1968</strain>
        <tissue evidence="1">Whole embryos</tissue>
    </source>
</reference>
<gene>
    <name evidence="1" type="ORF">Bhyg_07263</name>
</gene>
<dbReference type="AlphaFoldDB" id="A0A9Q0N2Q2"/>
<keyword evidence="2" id="KW-1185">Reference proteome</keyword>
<feature type="non-terminal residue" evidence="1">
    <location>
        <position position="1"/>
    </location>
</feature>
<comment type="caution">
    <text evidence="1">The sequence shown here is derived from an EMBL/GenBank/DDBJ whole genome shotgun (WGS) entry which is preliminary data.</text>
</comment>